<keyword evidence="2" id="KW-1185">Reference proteome</keyword>
<organism evidence="1 2">
    <name type="scientific">Hymenobacter humi</name>
    <dbReference type="NCBI Taxonomy" id="1411620"/>
    <lineage>
        <taxon>Bacteria</taxon>
        <taxon>Pseudomonadati</taxon>
        <taxon>Bacteroidota</taxon>
        <taxon>Cytophagia</taxon>
        <taxon>Cytophagales</taxon>
        <taxon>Hymenobacteraceae</taxon>
        <taxon>Hymenobacter</taxon>
    </lineage>
</organism>
<sequence>MPLLAFSQGNQAADVRTSSPAHTQLLFVPSADCARQGVRLAEDDLARGAPVLLLQGGISPVVYPSDSAFEQRFGVQYFDEGCSAPSKECMMAYNARIFRYLQRNYAKAWWKDMRKDVIGFKEWKKSAK</sequence>
<accession>A0ABW2U464</accession>
<reference evidence="2" key="1">
    <citation type="journal article" date="2019" name="Int. J. Syst. Evol. Microbiol.">
        <title>The Global Catalogue of Microorganisms (GCM) 10K type strain sequencing project: providing services to taxonomists for standard genome sequencing and annotation.</title>
        <authorList>
            <consortium name="The Broad Institute Genomics Platform"/>
            <consortium name="The Broad Institute Genome Sequencing Center for Infectious Disease"/>
            <person name="Wu L."/>
            <person name="Ma J."/>
        </authorList>
    </citation>
    <scope>NUCLEOTIDE SEQUENCE [LARGE SCALE GENOMIC DNA]</scope>
    <source>
        <strain evidence="2">JCM 19635</strain>
    </source>
</reference>
<name>A0ABW2U464_9BACT</name>
<gene>
    <name evidence="1" type="ORF">ACFQT0_10820</name>
</gene>
<proteinExistence type="predicted"/>
<evidence type="ECO:0000313" key="2">
    <source>
        <dbReference type="Proteomes" id="UP001596513"/>
    </source>
</evidence>
<evidence type="ECO:0000313" key="1">
    <source>
        <dbReference type="EMBL" id="MFC7667824.1"/>
    </source>
</evidence>
<dbReference type="Proteomes" id="UP001596513">
    <property type="component" value="Unassembled WGS sequence"/>
</dbReference>
<dbReference type="EMBL" id="JBHTEK010000001">
    <property type="protein sequence ID" value="MFC7667824.1"/>
    <property type="molecule type" value="Genomic_DNA"/>
</dbReference>
<dbReference type="RefSeq" id="WP_380202661.1">
    <property type="nucleotide sequence ID" value="NZ_JBHTEK010000001.1"/>
</dbReference>
<comment type="caution">
    <text evidence="1">The sequence shown here is derived from an EMBL/GenBank/DDBJ whole genome shotgun (WGS) entry which is preliminary data.</text>
</comment>
<protein>
    <submittedName>
        <fullName evidence="1">Uncharacterized protein</fullName>
    </submittedName>
</protein>